<dbReference type="InterPro" id="IPR025512">
    <property type="entry name" value="DUF4399"/>
</dbReference>
<dbReference type="Pfam" id="PF14347">
    <property type="entry name" value="DUF4399"/>
    <property type="match status" value="1"/>
</dbReference>
<reference evidence="3" key="1">
    <citation type="journal article" date="2024" name="Antonie Van Leeuwenhoek">
        <title>Bradyrhizobium ontarionense sp. nov., a novel bacterial symbiont isolated from Aeschynomene indica (Indian jointvetch), harbours photosynthesis, nitrogen fixation and nitrous oxide (N2O) reductase genes.</title>
        <authorList>
            <person name="Bromfield E.S.P."/>
            <person name="Cloutier S."/>
        </authorList>
    </citation>
    <scope>NUCLEOTIDE SEQUENCE</scope>
    <source>
        <strain evidence="3">A19</strain>
    </source>
</reference>
<protein>
    <submittedName>
        <fullName evidence="3">DUF4399 domain-containing protein</fullName>
    </submittedName>
</protein>
<evidence type="ECO:0000256" key="1">
    <source>
        <dbReference type="SAM" id="MobiDB-lite"/>
    </source>
</evidence>
<gene>
    <name evidence="3" type="ORF">LQG66_25825</name>
</gene>
<evidence type="ECO:0000313" key="4">
    <source>
        <dbReference type="Proteomes" id="UP001431010"/>
    </source>
</evidence>
<proteinExistence type="predicted"/>
<keyword evidence="4" id="KW-1185">Reference proteome</keyword>
<name>A0ABY3R5U6_9BRAD</name>
<organism evidence="3 4">
    <name type="scientific">Bradyrhizobium ontarionense</name>
    <dbReference type="NCBI Taxonomy" id="2898149"/>
    <lineage>
        <taxon>Bacteria</taxon>
        <taxon>Pseudomonadati</taxon>
        <taxon>Pseudomonadota</taxon>
        <taxon>Alphaproteobacteria</taxon>
        <taxon>Hyphomicrobiales</taxon>
        <taxon>Nitrobacteraceae</taxon>
        <taxon>Bradyrhizobium</taxon>
    </lineage>
</organism>
<dbReference type="RefSeq" id="WP_231318461.1">
    <property type="nucleotide sequence ID" value="NZ_CP088156.1"/>
</dbReference>
<feature type="domain" description="DUF4399" evidence="2">
    <location>
        <begin position="44"/>
        <end position="134"/>
    </location>
</feature>
<sequence length="193" mass="20694">MAFAAPLLLQAHPSLGEGTKAPKGAYVYIISPSDGDTVKRGFRCRFGLRNMSVTHAGDNFPGSGHHHLLIDTNKPIEAGQPIPHDKNHIHYAGGETEAVVELPPGKHTLQLALGDANHLSFDPPVVSEKIVITVVSKSGESRQDSHSTDKTGAKSRERPRMAGSRESRTEAVPSAAAPSQGTDFLKRLISPRK</sequence>
<dbReference type="EMBL" id="CP088156">
    <property type="protein sequence ID" value="UFZ02675.1"/>
    <property type="molecule type" value="Genomic_DNA"/>
</dbReference>
<feature type="compositionally biased region" description="Basic and acidic residues" evidence="1">
    <location>
        <begin position="139"/>
        <end position="169"/>
    </location>
</feature>
<dbReference type="Proteomes" id="UP001431010">
    <property type="component" value="Chromosome"/>
</dbReference>
<evidence type="ECO:0000259" key="2">
    <source>
        <dbReference type="Pfam" id="PF14347"/>
    </source>
</evidence>
<feature type="region of interest" description="Disordered" evidence="1">
    <location>
        <begin position="136"/>
        <end position="193"/>
    </location>
</feature>
<accession>A0ABY3R5U6</accession>
<evidence type="ECO:0000313" key="3">
    <source>
        <dbReference type="EMBL" id="UFZ02675.1"/>
    </source>
</evidence>